<keyword evidence="2" id="KW-1185">Reference proteome</keyword>
<reference evidence="2" key="1">
    <citation type="journal article" date="2019" name="Int. J. Syst. Evol. Microbiol.">
        <title>The Global Catalogue of Microorganisms (GCM) 10K type strain sequencing project: providing services to taxonomists for standard genome sequencing and annotation.</title>
        <authorList>
            <consortium name="The Broad Institute Genomics Platform"/>
            <consortium name="The Broad Institute Genome Sequencing Center for Infectious Disease"/>
            <person name="Wu L."/>
            <person name="Ma J."/>
        </authorList>
    </citation>
    <scope>NUCLEOTIDE SEQUENCE [LARGE SCALE GENOMIC DNA]</scope>
    <source>
        <strain evidence="2">KCTC 22232</strain>
    </source>
</reference>
<proteinExistence type="predicted"/>
<dbReference type="RefSeq" id="WP_189439778.1">
    <property type="nucleotide sequence ID" value="NZ_BMXT01000001.1"/>
</dbReference>
<dbReference type="Proteomes" id="UP000621898">
    <property type="component" value="Unassembled WGS sequence"/>
</dbReference>
<sequence length="72" mass="7783">MLDTIELLDAIGQNATLRYASTDVLAHTLEQVDASSALKAATLSGDSSLLADELGQKKIYAPHTQFFWGDED</sequence>
<dbReference type="EMBL" id="BMXT01000001">
    <property type="protein sequence ID" value="GGY17912.1"/>
    <property type="molecule type" value="Genomic_DNA"/>
</dbReference>
<name>A0ABQ2ZKX0_9GAMM</name>
<evidence type="ECO:0000313" key="2">
    <source>
        <dbReference type="Proteomes" id="UP000621898"/>
    </source>
</evidence>
<organism evidence="1 2">
    <name type="scientific">Rhodanobacter panaciterrae</name>
    <dbReference type="NCBI Taxonomy" id="490572"/>
    <lineage>
        <taxon>Bacteria</taxon>
        <taxon>Pseudomonadati</taxon>
        <taxon>Pseudomonadota</taxon>
        <taxon>Gammaproteobacteria</taxon>
        <taxon>Lysobacterales</taxon>
        <taxon>Rhodanobacteraceae</taxon>
        <taxon>Rhodanobacter</taxon>
    </lineage>
</organism>
<comment type="caution">
    <text evidence="1">The sequence shown here is derived from an EMBL/GenBank/DDBJ whole genome shotgun (WGS) entry which is preliminary data.</text>
</comment>
<evidence type="ECO:0000313" key="1">
    <source>
        <dbReference type="EMBL" id="GGY17912.1"/>
    </source>
</evidence>
<gene>
    <name evidence="1" type="ORF">GCM10008098_07120</name>
</gene>
<protein>
    <submittedName>
        <fullName evidence="1">Uncharacterized protein</fullName>
    </submittedName>
</protein>
<accession>A0ABQ2ZKX0</accession>